<dbReference type="InterPro" id="IPR001025">
    <property type="entry name" value="BAH_dom"/>
</dbReference>
<dbReference type="AlphaFoldDB" id="A0AAD4BFY5"/>
<keyword evidence="3" id="KW-1185">Reference proteome</keyword>
<sequence>MSEMDYWYGCIERVCVVDEGKDSGQPKIWIYVRWYYRAEDVKWYDTSIANRMKRRELLDSDECDYIHFASIDGMVKVAYVDENMATYDETEDREDPASRLFTRFDLEVKIVQDEGRRPRAVGVTLRGASECACDGCPDRAYDDEYEQRYCDRCERWMHLRCLARVAEKLKSELIHALFEATCDDKELLRCITKPIARGGVHKTFGNGNEAMKVSDAWKCLKRGEDVRGWDEDVNTYALWPEAEEALYYRCPNCKQHWV</sequence>
<dbReference type="Proteomes" id="UP001194468">
    <property type="component" value="Unassembled WGS sequence"/>
</dbReference>
<dbReference type="EMBL" id="WHUW01000083">
    <property type="protein sequence ID" value="KAF8427117.1"/>
    <property type="molecule type" value="Genomic_DNA"/>
</dbReference>
<evidence type="ECO:0000313" key="3">
    <source>
        <dbReference type="Proteomes" id="UP001194468"/>
    </source>
</evidence>
<gene>
    <name evidence="2" type="ORF">L210DRAFT_989058</name>
</gene>
<comment type="caution">
    <text evidence="2">The sequence shown here is derived from an EMBL/GenBank/DDBJ whole genome shotgun (WGS) entry which is preliminary data.</text>
</comment>
<feature type="domain" description="BAH" evidence="1">
    <location>
        <begin position="1"/>
        <end position="115"/>
    </location>
</feature>
<reference evidence="2" key="2">
    <citation type="journal article" date="2020" name="Nat. Commun.">
        <title>Large-scale genome sequencing of mycorrhizal fungi provides insights into the early evolution of symbiotic traits.</title>
        <authorList>
            <person name="Miyauchi S."/>
            <person name="Kiss E."/>
            <person name="Kuo A."/>
            <person name="Drula E."/>
            <person name="Kohler A."/>
            <person name="Sanchez-Garcia M."/>
            <person name="Morin E."/>
            <person name="Andreopoulos B."/>
            <person name="Barry K.W."/>
            <person name="Bonito G."/>
            <person name="Buee M."/>
            <person name="Carver A."/>
            <person name="Chen C."/>
            <person name="Cichocki N."/>
            <person name="Clum A."/>
            <person name="Culley D."/>
            <person name="Crous P.W."/>
            <person name="Fauchery L."/>
            <person name="Girlanda M."/>
            <person name="Hayes R.D."/>
            <person name="Keri Z."/>
            <person name="LaButti K."/>
            <person name="Lipzen A."/>
            <person name="Lombard V."/>
            <person name="Magnuson J."/>
            <person name="Maillard F."/>
            <person name="Murat C."/>
            <person name="Nolan M."/>
            <person name="Ohm R.A."/>
            <person name="Pangilinan J."/>
            <person name="Pereira M.F."/>
            <person name="Perotto S."/>
            <person name="Peter M."/>
            <person name="Pfister S."/>
            <person name="Riley R."/>
            <person name="Sitrit Y."/>
            <person name="Stielow J.B."/>
            <person name="Szollosi G."/>
            <person name="Zifcakova L."/>
            <person name="Stursova M."/>
            <person name="Spatafora J.W."/>
            <person name="Tedersoo L."/>
            <person name="Vaario L.M."/>
            <person name="Yamada A."/>
            <person name="Yan M."/>
            <person name="Wang P."/>
            <person name="Xu J."/>
            <person name="Bruns T."/>
            <person name="Baldrian P."/>
            <person name="Vilgalys R."/>
            <person name="Dunand C."/>
            <person name="Henrissat B."/>
            <person name="Grigoriev I.V."/>
            <person name="Hibbett D."/>
            <person name="Nagy L.G."/>
            <person name="Martin F.M."/>
        </authorList>
    </citation>
    <scope>NUCLEOTIDE SEQUENCE</scope>
    <source>
        <strain evidence="2">BED1</strain>
    </source>
</reference>
<name>A0AAD4BFY5_BOLED</name>
<reference evidence="2" key="1">
    <citation type="submission" date="2019-10" db="EMBL/GenBank/DDBJ databases">
        <authorList>
            <consortium name="DOE Joint Genome Institute"/>
            <person name="Kuo A."/>
            <person name="Miyauchi S."/>
            <person name="Kiss E."/>
            <person name="Drula E."/>
            <person name="Kohler A."/>
            <person name="Sanchez-Garcia M."/>
            <person name="Andreopoulos B."/>
            <person name="Barry K.W."/>
            <person name="Bonito G."/>
            <person name="Buee M."/>
            <person name="Carver A."/>
            <person name="Chen C."/>
            <person name="Cichocki N."/>
            <person name="Clum A."/>
            <person name="Culley D."/>
            <person name="Crous P.W."/>
            <person name="Fauchery L."/>
            <person name="Girlanda M."/>
            <person name="Hayes R."/>
            <person name="Keri Z."/>
            <person name="LaButti K."/>
            <person name="Lipzen A."/>
            <person name="Lombard V."/>
            <person name="Magnuson J."/>
            <person name="Maillard F."/>
            <person name="Morin E."/>
            <person name="Murat C."/>
            <person name="Nolan M."/>
            <person name="Ohm R."/>
            <person name="Pangilinan J."/>
            <person name="Pereira M."/>
            <person name="Perotto S."/>
            <person name="Peter M."/>
            <person name="Riley R."/>
            <person name="Sitrit Y."/>
            <person name="Stielow B."/>
            <person name="Szollosi G."/>
            <person name="Zifcakova L."/>
            <person name="Stursova M."/>
            <person name="Spatafora J.W."/>
            <person name="Tedersoo L."/>
            <person name="Vaario L.-M."/>
            <person name="Yamada A."/>
            <person name="Yan M."/>
            <person name="Wang P."/>
            <person name="Xu J."/>
            <person name="Bruns T."/>
            <person name="Baldrian P."/>
            <person name="Vilgalys R."/>
            <person name="Henrissat B."/>
            <person name="Grigoriev I.V."/>
            <person name="Hibbett D."/>
            <person name="Nagy L.G."/>
            <person name="Martin F.M."/>
        </authorList>
    </citation>
    <scope>NUCLEOTIDE SEQUENCE</scope>
    <source>
        <strain evidence="2">BED1</strain>
    </source>
</reference>
<dbReference type="PANTHER" id="PTHR46364">
    <property type="entry name" value="OS08G0421900 PROTEIN"/>
    <property type="match status" value="1"/>
</dbReference>
<dbReference type="Gene3D" id="2.30.30.490">
    <property type="match status" value="1"/>
</dbReference>
<dbReference type="SUPFAM" id="SSF57903">
    <property type="entry name" value="FYVE/PHD zinc finger"/>
    <property type="match status" value="1"/>
</dbReference>
<proteinExistence type="predicted"/>
<evidence type="ECO:0000313" key="2">
    <source>
        <dbReference type="EMBL" id="KAF8427117.1"/>
    </source>
</evidence>
<accession>A0AAD4BFY5</accession>
<dbReference type="GO" id="GO:0003682">
    <property type="term" value="F:chromatin binding"/>
    <property type="evidence" value="ECO:0007669"/>
    <property type="project" value="InterPro"/>
</dbReference>
<organism evidence="2 3">
    <name type="scientific">Boletus edulis BED1</name>
    <dbReference type="NCBI Taxonomy" id="1328754"/>
    <lineage>
        <taxon>Eukaryota</taxon>
        <taxon>Fungi</taxon>
        <taxon>Dikarya</taxon>
        <taxon>Basidiomycota</taxon>
        <taxon>Agaricomycotina</taxon>
        <taxon>Agaricomycetes</taxon>
        <taxon>Agaricomycetidae</taxon>
        <taxon>Boletales</taxon>
        <taxon>Boletineae</taxon>
        <taxon>Boletaceae</taxon>
        <taxon>Boletoideae</taxon>
        <taxon>Boletus</taxon>
    </lineage>
</organism>
<protein>
    <recommendedName>
        <fullName evidence="1">BAH domain-containing protein</fullName>
    </recommendedName>
</protein>
<dbReference type="PROSITE" id="PS51038">
    <property type="entry name" value="BAH"/>
    <property type="match status" value="1"/>
</dbReference>
<dbReference type="InterPro" id="IPR043151">
    <property type="entry name" value="BAH_sf"/>
</dbReference>
<dbReference type="InterPro" id="IPR011011">
    <property type="entry name" value="Znf_FYVE_PHD"/>
</dbReference>
<evidence type="ECO:0000259" key="1">
    <source>
        <dbReference type="PROSITE" id="PS51038"/>
    </source>
</evidence>